<name>A0A1G8E507_ANETH</name>
<accession>A0A1G8E507</accession>
<dbReference type="Proteomes" id="UP000198956">
    <property type="component" value="Unassembled WGS sequence"/>
</dbReference>
<dbReference type="EMBL" id="FNDE01000039">
    <property type="protein sequence ID" value="SDH64719.1"/>
    <property type="molecule type" value="Genomic_DNA"/>
</dbReference>
<organism evidence="1 2">
    <name type="scientific">Aneurinibacillus thermoaerophilus</name>
    <dbReference type="NCBI Taxonomy" id="143495"/>
    <lineage>
        <taxon>Bacteria</taxon>
        <taxon>Bacillati</taxon>
        <taxon>Bacillota</taxon>
        <taxon>Bacilli</taxon>
        <taxon>Bacillales</taxon>
        <taxon>Paenibacillaceae</taxon>
        <taxon>Aneurinibacillus group</taxon>
        <taxon>Aneurinibacillus</taxon>
    </lineage>
</organism>
<sequence>MVKVRKIVDLSRGIEEKKRAGKKSLPALLYLEFAH</sequence>
<reference evidence="1 2" key="1">
    <citation type="submission" date="2016-10" db="EMBL/GenBank/DDBJ databases">
        <authorList>
            <person name="de Groot N.N."/>
        </authorList>
    </citation>
    <scope>NUCLEOTIDE SEQUENCE [LARGE SCALE GENOMIC DNA]</scope>
    <source>
        <strain evidence="1 2">L 420-91</strain>
    </source>
</reference>
<dbReference type="AlphaFoldDB" id="A0A1G8E507"/>
<evidence type="ECO:0000313" key="2">
    <source>
        <dbReference type="Proteomes" id="UP000198956"/>
    </source>
</evidence>
<evidence type="ECO:0000313" key="1">
    <source>
        <dbReference type="EMBL" id="SDH64719.1"/>
    </source>
</evidence>
<gene>
    <name evidence="1" type="ORF">SAMN04489735_103921</name>
</gene>
<protein>
    <submittedName>
        <fullName evidence="1">Uncharacterized protein</fullName>
    </submittedName>
</protein>
<proteinExistence type="predicted"/>